<keyword evidence="1" id="KW-0812">Transmembrane</keyword>
<keyword evidence="3" id="KW-1185">Reference proteome</keyword>
<evidence type="ECO:0000313" key="2">
    <source>
        <dbReference type="EMBL" id="ART71124.1"/>
    </source>
</evidence>
<protein>
    <submittedName>
        <fullName evidence="2">Uncharacterized protein</fullName>
    </submittedName>
</protein>
<dbReference type="EMBL" id="CP020809">
    <property type="protein sequence ID" value="ART71124.1"/>
    <property type="molecule type" value="Genomic_DNA"/>
</dbReference>
<feature type="transmembrane region" description="Helical" evidence="1">
    <location>
        <begin position="63"/>
        <end position="82"/>
    </location>
</feature>
<proteinExistence type="predicted"/>
<sequence>MPQYTAPAGGYGPPVLGAPPAQADRPGPKACPADPFFHTWSVVSVILGVCGVLVALTPRPAGWVGAVAGIFGVVAVLIAWLPRRRIPDGSATTAVAGIVVSILAIGVTAGMGFVYRDHRGGETATAATGVNATTADVLRNDLGVEIGSFSYNETTTLPSYGLTVTVTNKRDLPATFHLAIAGFEGDGSTQIAGSSDLVTLAGGASEEIIMFLPGRVSVEQAKRLKDGATFRVIGAESHYDRVTR</sequence>
<reference evidence="2 3" key="1">
    <citation type="submission" date="2017-04" db="EMBL/GenBank/DDBJ databases">
        <title>Whole Genome Sequence of 1,4-Dioxane Degrading Bacterium Mycobacterium dioxanotrophicus PH-06.</title>
        <authorList>
            <person name="He Y."/>
        </authorList>
    </citation>
    <scope>NUCLEOTIDE SEQUENCE [LARGE SCALE GENOMIC DNA]</scope>
    <source>
        <strain evidence="2 3">PH-06</strain>
    </source>
</reference>
<accession>A0A1Y0C7S0</accession>
<keyword evidence="1" id="KW-1133">Transmembrane helix</keyword>
<evidence type="ECO:0000313" key="3">
    <source>
        <dbReference type="Proteomes" id="UP000195331"/>
    </source>
</evidence>
<feature type="transmembrane region" description="Helical" evidence="1">
    <location>
        <begin position="94"/>
        <end position="115"/>
    </location>
</feature>
<evidence type="ECO:0000256" key="1">
    <source>
        <dbReference type="SAM" id="Phobius"/>
    </source>
</evidence>
<name>A0A1Y0C7S0_9MYCO</name>
<dbReference type="AlphaFoldDB" id="A0A1Y0C7S0"/>
<organism evidence="2 3">
    <name type="scientific">Mycobacterium dioxanotrophicus</name>
    <dbReference type="NCBI Taxonomy" id="482462"/>
    <lineage>
        <taxon>Bacteria</taxon>
        <taxon>Bacillati</taxon>
        <taxon>Actinomycetota</taxon>
        <taxon>Actinomycetes</taxon>
        <taxon>Mycobacteriales</taxon>
        <taxon>Mycobacteriaceae</taxon>
        <taxon>Mycobacterium</taxon>
    </lineage>
</organism>
<gene>
    <name evidence="2" type="ORF">BTO20_23580</name>
</gene>
<dbReference type="KEGG" id="mdx:BTO20_23580"/>
<feature type="transmembrane region" description="Helical" evidence="1">
    <location>
        <begin position="36"/>
        <end position="56"/>
    </location>
</feature>
<keyword evidence="1" id="KW-0472">Membrane</keyword>
<dbReference type="Proteomes" id="UP000195331">
    <property type="component" value="Chromosome"/>
</dbReference>